<dbReference type="Proteomes" id="UP000798662">
    <property type="component" value="Chromosome 2"/>
</dbReference>
<evidence type="ECO:0000313" key="2">
    <source>
        <dbReference type="Proteomes" id="UP000798662"/>
    </source>
</evidence>
<reference evidence="1" key="1">
    <citation type="submission" date="2019-11" db="EMBL/GenBank/DDBJ databases">
        <title>Nori genome reveals adaptations in red seaweeds to the harsh intertidal environment.</title>
        <authorList>
            <person name="Wang D."/>
            <person name="Mao Y."/>
        </authorList>
    </citation>
    <scope>NUCLEOTIDE SEQUENCE</scope>
    <source>
        <tissue evidence="1">Gametophyte</tissue>
    </source>
</reference>
<organism evidence="1 2">
    <name type="scientific">Pyropia yezoensis</name>
    <name type="common">Susabi-nori</name>
    <name type="synonym">Porphyra yezoensis</name>
    <dbReference type="NCBI Taxonomy" id="2788"/>
    <lineage>
        <taxon>Eukaryota</taxon>
        <taxon>Rhodophyta</taxon>
        <taxon>Bangiophyceae</taxon>
        <taxon>Bangiales</taxon>
        <taxon>Bangiaceae</taxon>
        <taxon>Pyropia</taxon>
    </lineage>
</organism>
<protein>
    <submittedName>
        <fullName evidence="1">Uncharacterized protein</fullName>
    </submittedName>
</protein>
<sequence length="236" mass="23856">MADARPPSPLGLPCLGAYLAAAPPAPLLFPPATPPCQPPTRTEVQAAVVAAVAASPSATAVPGGVLAVVMAGGQGSRFVAPTPKEPRLGTGHAVGVALAAAVPPSWTGAVLVLCADTPGVDGALLAGLLDTHRRADALGSLDEFNSGVVVADATALRFALGGLAAHPTGGGRSEYYVTDFVVAMADAGRTVRAAALPQDQVWRVEGANTVEELVALERRCEERERGTMGGSNQEQR</sequence>
<name>A0ACC3C934_PYRYE</name>
<gene>
    <name evidence="1" type="ORF">I4F81_009104</name>
</gene>
<proteinExistence type="predicted"/>
<comment type="caution">
    <text evidence="1">The sequence shown here is derived from an EMBL/GenBank/DDBJ whole genome shotgun (WGS) entry which is preliminary data.</text>
</comment>
<accession>A0ACC3C934</accession>
<keyword evidence="2" id="KW-1185">Reference proteome</keyword>
<evidence type="ECO:0000313" key="1">
    <source>
        <dbReference type="EMBL" id="KAK1866588.1"/>
    </source>
</evidence>
<dbReference type="EMBL" id="CM020619">
    <property type="protein sequence ID" value="KAK1866588.1"/>
    <property type="molecule type" value="Genomic_DNA"/>
</dbReference>